<sequence length="357" mass="38845">MNAIVDLSVIVGEARLSDPAVVAEIDAWVCAQPGSTPFHRPAWIMGVEAGTGQKAIMLVARTPSGEINGVLPLTHIRSALFGKALVGSGFAVDGGILATHRKAIAKLADAAWYQAERLGCDTLELRGGEAPGGASWQNKADAYLGFSRALAADDEAELKAIPKRHRAEIRKGLGNDLQFETGHDQRLRDIHYRLYCQSVHNLGTPVFPRALFDVILDRFGADADIAMVSKDGKPLSAVISLYHGGACMPYWHGAGLEARAMRSNEVLYFTLMRQARERGLTHFDFGRSKVGTGPAAWKKTWGFEGDPLGYHLRTAPGKETRDVNPLSPQYRRKVELWKKLPLPVANLIGPHIARGLG</sequence>
<dbReference type="Gene3D" id="3.40.630.30">
    <property type="match status" value="1"/>
</dbReference>
<evidence type="ECO:0000259" key="1">
    <source>
        <dbReference type="Pfam" id="PF13480"/>
    </source>
</evidence>
<comment type="caution">
    <text evidence="2">The sequence shown here is derived from an EMBL/GenBank/DDBJ whole genome shotgun (WGS) entry which is preliminary data.</text>
</comment>
<dbReference type="EMBL" id="JGVR01000002">
    <property type="protein sequence ID" value="KEZ21210.1"/>
    <property type="molecule type" value="Genomic_DNA"/>
</dbReference>
<dbReference type="RefSeq" id="WP_037516834.1">
    <property type="nucleotide sequence ID" value="NZ_JGVR01000002.1"/>
</dbReference>
<dbReference type="STRING" id="13690.AX777_11540"/>
<name>A0A084ETB8_SPHYA</name>
<dbReference type="NCBIfam" id="TIGR03019">
    <property type="entry name" value="pepcterm_femAB"/>
    <property type="match status" value="1"/>
</dbReference>
<feature type="domain" description="BioF2-like acetyltransferase" evidence="1">
    <location>
        <begin position="164"/>
        <end position="299"/>
    </location>
</feature>
<dbReference type="InterPro" id="IPR016181">
    <property type="entry name" value="Acyl_CoA_acyltransferase"/>
</dbReference>
<reference evidence="2 3" key="1">
    <citation type="submission" date="2014-03" db="EMBL/GenBank/DDBJ databases">
        <title>Genome sequence of Sphingobium yanoikuyae B1.</title>
        <authorList>
            <person name="Gan H.M."/>
            <person name="Gan H.Y."/>
            <person name="Savka M.A."/>
        </authorList>
    </citation>
    <scope>NUCLEOTIDE SEQUENCE [LARGE SCALE GENOMIC DNA]</scope>
    <source>
        <strain evidence="2 3">B1</strain>
    </source>
</reference>
<dbReference type="eggNOG" id="COG2348">
    <property type="taxonomic scope" value="Bacteria"/>
</dbReference>
<dbReference type="AlphaFoldDB" id="A0A084ETB8"/>
<dbReference type="InterPro" id="IPR017469">
    <property type="entry name" value="PEP-CTERM_FemAB-rel"/>
</dbReference>
<dbReference type="InterPro" id="IPR038740">
    <property type="entry name" value="BioF2-like_GNAT_dom"/>
</dbReference>
<dbReference type="PATRIC" id="fig|13690.10.peg.688"/>
<protein>
    <submittedName>
        <fullName evidence="2">FemAB-related protein, PEP-CTERM system-associated</fullName>
    </submittedName>
</protein>
<accession>A0A084ETB8</accession>
<organism evidence="2 3">
    <name type="scientific">Sphingobium yanoikuyae</name>
    <name type="common">Sphingomonas yanoikuyae</name>
    <dbReference type="NCBI Taxonomy" id="13690"/>
    <lineage>
        <taxon>Bacteria</taxon>
        <taxon>Pseudomonadati</taxon>
        <taxon>Pseudomonadota</taxon>
        <taxon>Alphaproteobacteria</taxon>
        <taxon>Sphingomonadales</taxon>
        <taxon>Sphingomonadaceae</taxon>
        <taxon>Sphingobium</taxon>
    </lineage>
</organism>
<evidence type="ECO:0000313" key="3">
    <source>
        <dbReference type="Proteomes" id="UP000028534"/>
    </source>
</evidence>
<dbReference type="SUPFAM" id="SSF55729">
    <property type="entry name" value="Acyl-CoA N-acyltransferases (Nat)"/>
    <property type="match status" value="1"/>
</dbReference>
<proteinExistence type="predicted"/>
<evidence type="ECO:0000313" key="2">
    <source>
        <dbReference type="EMBL" id="KEZ21210.1"/>
    </source>
</evidence>
<dbReference type="Proteomes" id="UP000028534">
    <property type="component" value="Unassembled WGS sequence"/>
</dbReference>
<dbReference type="Pfam" id="PF13480">
    <property type="entry name" value="Acetyltransf_6"/>
    <property type="match status" value="1"/>
</dbReference>
<gene>
    <name evidence="2" type="ORF">CP98_00661</name>
</gene>